<sequence length="131" mass="14349">MKTSIKSLLFALSLSAVTSFAAFADVKPERPAQVAAFKSSVFPTIDGKLRISLDKEIGGPVDIRLKNDEGAVVYNHHLDKKDTQYRTRLNLSELPDGTYQVEITNGTEISTQSITISTKKPTTPTRLVALN</sequence>
<comment type="caution">
    <text evidence="3">The sequence shown here is derived from an EMBL/GenBank/DDBJ whole genome shotgun (WGS) entry which is preliminary data.</text>
</comment>
<feature type="chain" id="PRO_5027005810" description="Secretion system C-terminal sorting domain-containing protein" evidence="1">
    <location>
        <begin position="25"/>
        <end position="131"/>
    </location>
</feature>
<evidence type="ECO:0000256" key="1">
    <source>
        <dbReference type="SAM" id="SignalP"/>
    </source>
</evidence>
<dbReference type="InterPro" id="IPR026444">
    <property type="entry name" value="Secre_tail"/>
</dbReference>
<dbReference type="Pfam" id="PF18962">
    <property type="entry name" value="Por_Secre_tail"/>
    <property type="match status" value="1"/>
</dbReference>
<dbReference type="Gene3D" id="2.60.40.3080">
    <property type="match status" value="1"/>
</dbReference>
<dbReference type="AlphaFoldDB" id="A0A6L9L7L4"/>
<accession>A0A6L9L7L4</accession>
<feature type="signal peptide" evidence="1">
    <location>
        <begin position="1"/>
        <end position="24"/>
    </location>
</feature>
<keyword evidence="1" id="KW-0732">Signal</keyword>
<keyword evidence="4" id="KW-1185">Reference proteome</keyword>
<evidence type="ECO:0000259" key="2">
    <source>
        <dbReference type="Pfam" id="PF18962"/>
    </source>
</evidence>
<protein>
    <recommendedName>
        <fullName evidence="2">Secretion system C-terminal sorting domain-containing protein</fullName>
    </recommendedName>
</protein>
<name>A0A6L9L7L4_9BACT</name>
<reference evidence="3 4" key="1">
    <citation type="submission" date="2020-02" db="EMBL/GenBank/DDBJ databases">
        <title>Draft genome sequence of two Spirosoma agri KCTC 52727 and Spirosoma terrae KCTC 52035.</title>
        <authorList>
            <person name="Rojas J."/>
            <person name="Ambika Manirajan B."/>
            <person name="Suarez C."/>
            <person name="Ratering S."/>
            <person name="Schnell S."/>
        </authorList>
    </citation>
    <scope>NUCLEOTIDE SEQUENCE [LARGE SCALE GENOMIC DNA]</scope>
    <source>
        <strain evidence="3 4">KCTC 52035</strain>
    </source>
</reference>
<proteinExistence type="predicted"/>
<gene>
    <name evidence="3" type="ORF">GK108_16035</name>
</gene>
<evidence type="ECO:0000313" key="4">
    <source>
        <dbReference type="Proteomes" id="UP000474175"/>
    </source>
</evidence>
<feature type="domain" description="Secretion system C-terminal sorting" evidence="2">
    <location>
        <begin position="46"/>
        <end position="115"/>
    </location>
</feature>
<evidence type="ECO:0000313" key="3">
    <source>
        <dbReference type="EMBL" id="NDU96390.1"/>
    </source>
</evidence>
<dbReference type="Proteomes" id="UP000474175">
    <property type="component" value="Unassembled WGS sequence"/>
</dbReference>
<dbReference type="EMBL" id="JAAFZH010000006">
    <property type="protein sequence ID" value="NDU96390.1"/>
    <property type="molecule type" value="Genomic_DNA"/>
</dbReference>
<organism evidence="3 4">
    <name type="scientific">Spirosoma terrae</name>
    <dbReference type="NCBI Taxonomy" id="1968276"/>
    <lineage>
        <taxon>Bacteria</taxon>
        <taxon>Pseudomonadati</taxon>
        <taxon>Bacteroidota</taxon>
        <taxon>Cytophagia</taxon>
        <taxon>Cytophagales</taxon>
        <taxon>Cytophagaceae</taxon>
        <taxon>Spirosoma</taxon>
    </lineage>
</organism>
<dbReference type="RefSeq" id="WP_163950363.1">
    <property type="nucleotide sequence ID" value="NZ_JAAFZH010000006.1"/>
</dbReference>